<protein>
    <recommendedName>
        <fullName evidence="2">NAD-specific glutamate dehydrogenase</fullName>
    </recommendedName>
</protein>
<name>A0A644ZLE3_9ZZZZ</name>
<gene>
    <name evidence="1" type="ORF">SDC9_85203</name>
</gene>
<reference evidence="1" key="1">
    <citation type="submission" date="2019-08" db="EMBL/GenBank/DDBJ databases">
        <authorList>
            <person name="Kucharzyk K."/>
            <person name="Murdoch R.W."/>
            <person name="Higgins S."/>
            <person name="Loffler F."/>
        </authorList>
    </citation>
    <scope>NUCLEOTIDE SEQUENCE</scope>
</reference>
<organism evidence="1">
    <name type="scientific">bioreactor metagenome</name>
    <dbReference type="NCBI Taxonomy" id="1076179"/>
    <lineage>
        <taxon>unclassified sequences</taxon>
        <taxon>metagenomes</taxon>
        <taxon>ecological metagenomes</taxon>
    </lineage>
</organism>
<dbReference type="AlphaFoldDB" id="A0A644ZLE3"/>
<sequence>MQRPGLAQGDVRQVDRGLRRGGQLDLRLLRGLLEALAGDLVLTEVDAVLVLELLDHPLDDPGVPVVATQAVVALGGLDLEHAVGDVQQRDVEGATTEVEDQHGLLLVGLVQAVRQSGRGRLVDDPVDGQTGDLTGLLGRLALGVGEVGGDGDHRVGDGLTEVRLGVALQLLQHERGDLLRLVGLVVDPGRPGGAHVALHRADRTVDVGHRLTLGDLADQDLAALGEGDDGRGRTGTLGVRDDRRLAALEDSDDRVGGAEVDTYCTSHVMYLHGVLT</sequence>
<proteinExistence type="predicted"/>
<evidence type="ECO:0008006" key="2">
    <source>
        <dbReference type="Google" id="ProtNLM"/>
    </source>
</evidence>
<evidence type="ECO:0000313" key="1">
    <source>
        <dbReference type="EMBL" id="MPM38574.1"/>
    </source>
</evidence>
<dbReference type="EMBL" id="VSSQ01008329">
    <property type="protein sequence ID" value="MPM38574.1"/>
    <property type="molecule type" value="Genomic_DNA"/>
</dbReference>
<dbReference type="InterPro" id="IPR019651">
    <property type="entry name" value="Glutamate_DH_NAD-spec"/>
</dbReference>
<dbReference type="Pfam" id="PF10712">
    <property type="entry name" value="NAD-GH"/>
    <property type="match status" value="2"/>
</dbReference>
<accession>A0A644ZLE3</accession>
<comment type="caution">
    <text evidence="1">The sequence shown here is derived from an EMBL/GenBank/DDBJ whole genome shotgun (WGS) entry which is preliminary data.</text>
</comment>